<accession>A0A443RTD5</accession>
<dbReference type="STRING" id="299467.A0A443RTD5"/>
<dbReference type="PANTHER" id="PTHR45674:SF4">
    <property type="entry name" value="DNA LIGASE 1"/>
    <property type="match status" value="1"/>
</dbReference>
<keyword evidence="2 3" id="KW-0436">Ligase</keyword>
<dbReference type="VEuPathDB" id="VectorBase:LDEU013550"/>
<reference evidence="3 4" key="1">
    <citation type="journal article" date="2018" name="Gigascience">
        <title>Genomes of trombidid mites reveal novel predicted allergens and laterally-transferred genes associated with secondary metabolism.</title>
        <authorList>
            <person name="Dong X."/>
            <person name="Chaisiri K."/>
            <person name="Xia D."/>
            <person name="Armstrong S.D."/>
            <person name="Fang Y."/>
            <person name="Donnelly M.J."/>
            <person name="Kadowaki T."/>
            <person name="McGarry J.W."/>
            <person name="Darby A.C."/>
            <person name="Makepeace B.L."/>
        </authorList>
    </citation>
    <scope>NUCLEOTIDE SEQUENCE [LARGE SCALE GENOMIC DNA]</scope>
    <source>
        <strain evidence="3">UoL-UT</strain>
    </source>
</reference>
<name>A0A443RTD5_9ACAR</name>
<dbReference type="Proteomes" id="UP000288716">
    <property type="component" value="Unassembled WGS sequence"/>
</dbReference>
<dbReference type="InterPro" id="IPR012340">
    <property type="entry name" value="NA-bd_OB-fold"/>
</dbReference>
<protein>
    <submittedName>
        <fullName evidence="3">DNA ligase (ATP) CDC9-like protein</fullName>
    </submittedName>
</protein>
<comment type="similarity">
    <text evidence="1">Belongs to the ATP-dependent DNA ligase family.</text>
</comment>
<gene>
    <name evidence="3" type="ORF">B4U80_15022</name>
</gene>
<evidence type="ECO:0000313" key="3">
    <source>
        <dbReference type="EMBL" id="RWS18490.1"/>
    </source>
</evidence>
<organism evidence="3 4">
    <name type="scientific">Leptotrombidium deliense</name>
    <dbReference type="NCBI Taxonomy" id="299467"/>
    <lineage>
        <taxon>Eukaryota</taxon>
        <taxon>Metazoa</taxon>
        <taxon>Ecdysozoa</taxon>
        <taxon>Arthropoda</taxon>
        <taxon>Chelicerata</taxon>
        <taxon>Arachnida</taxon>
        <taxon>Acari</taxon>
        <taxon>Acariformes</taxon>
        <taxon>Trombidiformes</taxon>
        <taxon>Prostigmata</taxon>
        <taxon>Anystina</taxon>
        <taxon>Parasitengona</taxon>
        <taxon>Trombiculoidea</taxon>
        <taxon>Trombiculidae</taxon>
        <taxon>Leptotrombidium</taxon>
    </lineage>
</organism>
<dbReference type="EMBL" id="NCKV01038839">
    <property type="protein sequence ID" value="RWS18490.1"/>
    <property type="molecule type" value="Genomic_DNA"/>
</dbReference>
<evidence type="ECO:0000256" key="2">
    <source>
        <dbReference type="ARBA" id="ARBA00022598"/>
    </source>
</evidence>
<evidence type="ECO:0000313" key="4">
    <source>
        <dbReference type="Proteomes" id="UP000288716"/>
    </source>
</evidence>
<dbReference type="GO" id="GO:0003910">
    <property type="term" value="F:DNA ligase (ATP) activity"/>
    <property type="evidence" value="ECO:0007669"/>
    <property type="project" value="TreeGrafter"/>
</dbReference>
<sequence>MYVKYAGLTISPIYKAAFGKIEAAKGVSLRFPRFVRVRNDKFPCDSSTHDQVIQMYHNQI</sequence>
<dbReference type="InterPro" id="IPR050191">
    <property type="entry name" value="ATP-dep_DNA_ligase"/>
</dbReference>
<dbReference type="SUPFAM" id="SSF50249">
    <property type="entry name" value="Nucleic acid-binding proteins"/>
    <property type="match status" value="1"/>
</dbReference>
<comment type="caution">
    <text evidence="3">The sequence shown here is derived from an EMBL/GenBank/DDBJ whole genome shotgun (WGS) entry which is preliminary data.</text>
</comment>
<dbReference type="AlphaFoldDB" id="A0A443RTD5"/>
<dbReference type="GO" id="GO:0006273">
    <property type="term" value="P:lagging strand elongation"/>
    <property type="evidence" value="ECO:0007669"/>
    <property type="project" value="TreeGrafter"/>
</dbReference>
<evidence type="ECO:0000256" key="1">
    <source>
        <dbReference type="ARBA" id="ARBA00007572"/>
    </source>
</evidence>
<keyword evidence="4" id="KW-1185">Reference proteome</keyword>
<dbReference type="OrthoDB" id="206088at2759"/>
<dbReference type="PANTHER" id="PTHR45674">
    <property type="entry name" value="DNA LIGASE 1/3 FAMILY MEMBER"/>
    <property type="match status" value="1"/>
</dbReference>
<proteinExistence type="inferred from homology"/>
<dbReference type="Gene3D" id="2.40.50.140">
    <property type="entry name" value="Nucleic acid-binding proteins"/>
    <property type="match status" value="1"/>
</dbReference>